<evidence type="ECO:0000313" key="3">
    <source>
        <dbReference type="EMBL" id="KAK4579616.1"/>
    </source>
</evidence>
<dbReference type="PANTHER" id="PTHR43207:SF3">
    <property type="entry name" value="AROGENATE DEHYDROGENASE 1, CHLOROPLASTIC-LIKE"/>
    <property type="match status" value="1"/>
</dbReference>
<dbReference type="Pfam" id="PF26213">
    <property type="entry name" value="TYRAAT1_C"/>
    <property type="match status" value="1"/>
</dbReference>
<dbReference type="InterPro" id="IPR036291">
    <property type="entry name" value="NAD(P)-bd_dom_sf"/>
</dbReference>
<proteinExistence type="predicted"/>
<dbReference type="GO" id="GO:0033730">
    <property type="term" value="F:arogenate dehydrogenase (NADP+) activity"/>
    <property type="evidence" value="ECO:0007669"/>
    <property type="project" value="InterPro"/>
</dbReference>
<keyword evidence="4" id="KW-1185">Reference proteome</keyword>
<name>A0AAN7EUA0_QUERU</name>
<dbReference type="InterPro" id="IPR045011">
    <property type="entry name" value="TYRAAT1/2"/>
</dbReference>
<feature type="domain" description="Prephenate/arogenate dehydrogenase" evidence="2">
    <location>
        <begin position="10"/>
        <end position="262"/>
    </location>
</feature>
<dbReference type="Pfam" id="PF02153">
    <property type="entry name" value="PDH_N"/>
    <property type="match status" value="1"/>
</dbReference>
<dbReference type="AlphaFoldDB" id="A0AAN7EUA0"/>
<reference evidence="3 4" key="1">
    <citation type="journal article" date="2023" name="G3 (Bethesda)">
        <title>A haplotype-resolved chromosome-scale genome for Quercus rubra L. provides insights into the genetics of adaptive traits for red oak species.</title>
        <authorList>
            <person name="Kapoor B."/>
            <person name="Jenkins J."/>
            <person name="Schmutz J."/>
            <person name="Zhebentyayeva T."/>
            <person name="Kuelheim C."/>
            <person name="Coggeshall M."/>
            <person name="Heim C."/>
            <person name="Lasky J.R."/>
            <person name="Leites L."/>
            <person name="Islam-Faridi N."/>
            <person name="Romero-Severson J."/>
            <person name="DeLeo V.L."/>
            <person name="Lucas S.M."/>
            <person name="Lazic D."/>
            <person name="Gailing O."/>
            <person name="Carlson J."/>
            <person name="Staton M."/>
        </authorList>
    </citation>
    <scope>NUCLEOTIDE SEQUENCE [LARGE SCALE GENOMIC DNA]</scope>
    <source>
        <strain evidence="3">Pseudo-F2</strain>
    </source>
</reference>
<dbReference type="Proteomes" id="UP001324115">
    <property type="component" value="Unassembled WGS sequence"/>
</dbReference>
<evidence type="ECO:0000259" key="2">
    <source>
        <dbReference type="PROSITE" id="PS51176"/>
    </source>
</evidence>
<protein>
    <recommendedName>
        <fullName evidence="2">Prephenate/arogenate dehydrogenase domain-containing protein</fullName>
    </recommendedName>
</protein>
<evidence type="ECO:0000313" key="4">
    <source>
        <dbReference type="Proteomes" id="UP001324115"/>
    </source>
</evidence>
<dbReference type="PANTHER" id="PTHR43207">
    <property type="entry name" value="AROGENATE DEHYDROGENASE-RELATED"/>
    <property type="match status" value="1"/>
</dbReference>
<dbReference type="InterPro" id="IPR003099">
    <property type="entry name" value="Prephen_DH"/>
</dbReference>
<sequence length="262" mass="29816">MSASSDSRILKIGIVGFGPFGQFLGKTMIKQGHILRATSRSDYSELCANSGISFFREIGAFLEAENDVILICTSILSLQEVLKSMPLHHLKRPTLFADVLSVKEHPRNVLLREHDVLCTHPMFGPESGKDGWKGLNFMYEKVRIRNEAICSSFLQIFESEGCRMLKMSCEEHDKLAARSQFLTHTIGRVLSEMEIQSTSINTKRFETLVQLKEGTMNDSSDLFSGLFVHNRFAQQEKVKQELIEKMNEEKDLNDSKDVEYSR</sequence>
<keyword evidence="1" id="KW-0560">Oxidoreductase</keyword>
<dbReference type="EMBL" id="JAXUIC010000008">
    <property type="protein sequence ID" value="KAK4579616.1"/>
    <property type="molecule type" value="Genomic_DNA"/>
</dbReference>
<evidence type="ECO:0000256" key="1">
    <source>
        <dbReference type="ARBA" id="ARBA00023002"/>
    </source>
</evidence>
<dbReference type="SUPFAM" id="SSF51735">
    <property type="entry name" value="NAD(P)-binding Rossmann-fold domains"/>
    <property type="match status" value="1"/>
</dbReference>
<dbReference type="GO" id="GO:0008977">
    <property type="term" value="F:prephenate dehydrogenase (NAD+) activity"/>
    <property type="evidence" value="ECO:0007669"/>
    <property type="project" value="InterPro"/>
</dbReference>
<comment type="caution">
    <text evidence="3">The sequence shown here is derived from an EMBL/GenBank/DDBJ whole genome shotgun (WGS) entry which is preliminary data.</text>
</comment>
<dbReference type="InterPro" id="IPR059064">
    <property type="entry name" value="TYRAAT2_C"/>
</dbReference>
<dbReference type="GO" id="GO:0004665">
    <property type="term" value="F:prephenate dehydrogenase (NADP+) activity"/>
    <property type="evidence" value="ECO:0007669"/>
    <property type="project" value="InterPro"/>
</dbReference>
<gene>
    <name evidence="3" type="ORF">RGQ29_029331</name>
</gene>
<dbReference type="InterPro" id="IPR046826">
    <property type="entry name" value="PDH_N"/>
</dbReference>
<dbReference type="Gene3D" id="3.40.50.720">
    <property type="entry name" value="NAD(P)-binding Rossmann-like Domain"/>
    <property type="match status" value="1"/>
</dbReference>
<dbReference type="PROSITE" id="PS51176">
    <property type="entry name" value="PDH_ADH"/>
    <property type="match status" value="1"/>
</dbReference>
<dbReference type="GO" id="GO:0070403">
    <property type="term" value="F:NAD+ binding"/>
    <property type="evidence" value="ECO:0007669"/>
    <property type="project" value="InterPro"/>
</dbReference>
<organism evidence="3 4">
    <name type="scientific">Quercus rubra</name>
    <name type="common">Northern red oak</name>
    <name type="synonym">Quercus borealis</name>
    <dbReference type="NCBI Taxonomy" id="3512"/>
    <lineage>
        <taxon>Eukaryota</taxon>
        <taxon>Viridiplantae</taxon>
        <taxon>Streptophyta</taxon>
        <taxon>Embryophyta</taxon>
        <taxon>Tracheophyta</taxon>
        <taxon>Spermatophyta</taxon>
        <taxon>Magnoliopsida</taxon>
        <taxon>eudicotyledons</taxon>
        <taxon>Gunneridae</taxon>
        <taxon>Pentapetalae</taxon>
        <taxon>rosids</taxon>
        <taxon>fabids</taxon>
        <taxon>Fagales</taxon>
        <taxon>Fagaceae</taxon>
        <taxon>Quercus</taxon>
    </lineage>
</organism>
<dbReference type="GO" id="GO:0006571">
    <property type="term" value="P:tyrosine biosynthetic process"/>
    <property type="evidence" value="ECO:0007669"/>
    <property type="project" value="InterPro"/>
</dbReference>
<accession>A0AAN7EUA0</accession>